<accession>B9Z456</accession>
<comment type="caution">
    <text evidence="3">The sequence shown here is derived from an EMBL/GenBank/DDBJ whole genome shotgun (WGS) entry which is preliminary data.</text>
</comment>
<dbReference type="GO" id="GO:0009279">
    <property type="term" value="C:cell outer membrane"/>
    <property type="evidence" value="ECO:0007669"/>
    <property type="project" value="UniProtKB-SubCell"/>
</dbReference>
<name>B9Z456_9NEIS</name>
<dbReference type="RefSeq" id="WP_008954161.1">
    <property type="nucleotide sequence ID" value="NZ_ACIS01000005.1"/>
</dbReference>
<comment type="subcellular location">
    <subcellularLocation>
        <location evidence="1">Cell outer membrane</location>
        <topology evidence="1">Lipid-anchor</topology>
    </subcellularLocation>
</comment>
<dbReference type="InterPro" id="IPR008972">
    <property type="entry name" value="Cupredoxin"/>
</dbReference>
<feature type="signal peptide" evidence="2">
    <location>
        <begin position="1"/>
        <end position="26"/>
    </location>
</feature>
<dbReference type="EMBL" id="ACIS01000005">
    <property type="protein sequence ID" value="EEG08633.1"/>
    <property type="molecule type" value="Genomic_DNA"/>
</dbReference>
<evidence type="ECO:0000256" key="2">
    <source>
        <dbReference type="SAM" id="SignalP"/>
    </source>
</evidence>
<dbReference type="eggNOG" id="COG3794">
    <property type="taxonomic scope" value="Bacteria"/>
</dbReference>
<protein>
    <recommendedName>
        <fullName evidence="5">Plastocyanin</fullName>
    </recommendedName>
</protein>
<dbReference type="Proteomes" id="UP000003165">
    <property type="component" value="Unassembled WGS sequence"/>
</dbReference>
<gene>
    <name evidence="3" type="ORF">FuraDRAFT_2141</name>
</gene>
<dbReference type="Gene3D" id="2.60.40.420">
    <property type="entry name" value="Cupredoxins - blue copper proteins"/>
    <property type="match status" value="1"/>
</dbReference>
<dbReference type="SUPFAM" id="SSF49503">
    <property type="entry name" value="Cupredoxins"/>
    <property type="match status" value="1"/>
</dbReference>
<keyword evidence="4" id="KW-1185">Reference proteome</keyword>
<sequence precursor="true">MHRTRLTLAGLALALAFPLIAGTARAADEPYRVPVASDGVQHVAIVGGSYFFRPAHIVVKAGTPVELSVKVEAGLIPHRFVLKLPPDQVDIDSRLGEEPRSFRFTPTVAGRYPFHCPNKLLFFKSHEEKGMAGVLEVVE</sequence>
<evidence type="ECO:0000313" key="4">
    <source>
        <dbReference type="Proteomes" id="UP000003165"/>
    </source>
</evidence>
<dbReference type="AlphaFoldDB" id="B9Z456"/>
<proteinExistence type="predicted"/>
<feature type="chain" id="PRO_5002893782" description="Plastocyanin" evidence="2">
    <location>
        <begin position="27"/>
        <end position="139"/>
    </location>
</feature>
<reference evidence="3 4" key="1">
    <citation type="submission" date="2009-02" db="EMBL/GenBank/DDBJ databases">
        <title>Sequencing of the draft genome and assembly of Lutiella nitroferrum 2002.</title>
        <authorList>
            <consortium name="US DOE Joint Genome Institute (JGI-PGF)"/>
            <person name="Lucas S."/>
            <person name="Copeland A."/>
            <person name="Lapidus A."/>
            <person name="Glavina del Rio T."/>
            <person name="Tice H."/>
            <person name="Bruce D."/>
            <person name="Goodwin L."/>
            <person name="Pitluck S."/>
            <person name="Larimer F."/>
            <person name="Land M.L."/>
            <person name="Hauser L."/>
            <person name="Coates J.D."/>
        </authorList>
    </citation>
    <scope>NUCLEOTIDE SEQUENCE [LARGE SCALE GENOMIC DNA]</scope>
    <source>
        <strain evidence="3 4">2002</strain>
    </source>
</reference>
<organism evidence="3 4">
    <name type="scientific">Pseudogulbenkiania ferrooxidans 2002</name>
    <dbReference type="NCBI Taxonomy" id="279714"/>
    <lineage>
        <taxon>Bacteria</taxon>
        <taxon>Pseudomonadati</taxon>
        <taxon>Pseudomonadota</taxon>
        <taxon>Betaproteobacteria</taxon>
        <taxon>Neisseriales</taxon>
        <taxon>Chromobacteriaceae</taxon>
        <taxon>Pseudogulbenkiania</taxon>
    </lineage>
</organism>
<keyword evidence="2" id="KW-0732">Signal</keyword>
<evidence type="ECO:0000256" key="1">
    <source>
        <dbReference type="ARBA" id="ARBA00004459"/>
    </source>
</evidence>
<evidence type="ECO:0008006" key="5">
    <source>
        <dbReference type="Google" id="ProtNLM"/>
    </source>
</evidence>
<evidence type="ECO:0000313" key="3">
    <source>
        <dbReference type="EMBL" id="EEG08633.1"/>
    </source>
</evidence>